<evidence type="ECO:0000313" key="2">
    <source>
        <dbReference type="Proteomes" id="UP001162992"/>
    </source>
</evidence>
<comment type="caution">
    <text evidence="1">The sequence shown here is derived from an EMBL/GenBank/DDBJ whole genome shotgun (WGS) entry which is preliminary data.</text>
</comment>
<dbReference type="EMBL" id="CM055104">
    <property type="protein sequence ID" value="KAJ7533877.1"/>
    <property type="molecule type" value="Genomic_DNA"/>
</dbReference>
<name>A0ACC2BVS3_DIPCM</name>
<reference evidence="2" key="1">
    <citation type="journal article" date="2024" name="Proc. Natl. Acad. Sci. U.S.A.">
        <title>Extraordinary preservation of gene collinearity over three hundred million years revealed in homosporous lycophytes.</title>
        <authorList>
            <person name="Li C."/>
            <person name="Wickell D."/>
            <person name="Kuo L.Y."/>
            <person name="Chen X."/>
            <person name="Nie B."/>
            <person name="Liao X."/>
            <person name="Peng D."/>
            <person name="Ji J."/>
            <person name="Jenkins J."/>
            <person name="Williams M."/>
            <person name="Shu S."/>
            <person name="Plott C."/>
            <person name="Barry K."/>
            <person name="Rajasekar S."/>
            <person name="Grimwood J."/>
            <person name="Han X."/>
            <person name="Sun S."/>
            <person name="Hou Z."/>
            <person name="He W."/>
            <person name="Dai G."/>
            <person name="Sun C."/>
            <person name="Schmutz J."/>
            <person name="Leebens-Mack J.H."/>
            <person name="Li F.W."/>
            <person name="Wang L."/>
        </authorList>
    </citation>
    <scope>NUCLEOTIDE SEQUENCE [LARGE SCALE GENOMIC DNA]</scope>
    <source>
        <strain evidence="2">cv. PW_Plant_1</strain>
    </source>
</reference>
<evidence type="ECO:0000313" key="1">
    <source>
        <dbReference type="EMBL" id="KAJ7533877.1"/>
    </source>
</evidence>
<accession>A0ACC2BVS3</accession>
<gene>
    <name evidence="1" type="ORF">O6H91_13G068900</name>
</gene>
<keyword evidence="2" id="KW-1185">Reference proteome</keyword>
<organism evidence="1 2">
    <name type="scientific">Diphasiastrum complanatum</name>
    <name type="common">Issler's clubmoss</name>
    <name type="synonym">Lycopodium complanatum</name>
    <dbReference type="NCBI Taxonomy" id="34168"/>
    <lineage>
        <taxon>Eukaryota</taxon>
        <taxon>Viridiplantae</taxon>
        <taxon>Streptophyta</taxon>
        <taxon>Embryophyta</taxon>
        <taxon>Tracheophyta</taxon>
        <taxon>Lycopodiopsida</taxon>
        <taxon>Lycopodiales</taxon>
        <taxon>Lycopodiaceae</taxon>
        <taxon>Lycopodioideae</taxon>
        <taxon>Diphasiastrum</taxon>
    </lineage>
</organism>
<proteinExistence type="predicted"/>
<protein>
    <submittedName>
        <fullName evidence="1">Uncharacterized protein</fullName>
    </submittedName>
</protein>
<dbReference type="Proteomes" id="UP001162992">
    <property type="component" value="Chromosome 13"/>
</dbReference>
<sequence>MASRGLSFAISRIASSSCTRFRSASSLSGSKAVAWGHLHQQNMSSAGQEPDTHDDFKPVPKSSDTIPSVHEHIEKDIKENSVLVYMKGVPEAPQCGFSAMVVRVLQQYDVPFKSRNVLADQELREGIKAFSSWPTIPQVFINGEFVGGSDILMNMHRSGELEDKLKGVKSASTPGES</sequence>